<dbReference type="Pfam" id="PF02868">
    <property type="entry name" value="Peptidase_M4_C"/>
    <property type="match status" value="1"/>
</dbReference>
<keyword evidence="2" id="KW-0479">Metal-binding</keyword>
<feature type="domain" description="Peptidase M4" evidence="10">
    <location>
        <begin position="369"/>
        <end position="467"/>
    </location>
</feature>
<evidence type="ECO:0000313" key="15">
    <source>
        <dbReference type="Proteomes" id="UP000280825"/>
    </source>
</evidence>
<keyword evidence="5" id="KW-0378">Hydrolase</keyword>
<dbReference type="Gene3D" id="3.10.170.10">
    <property type="match status" value="1"/>
</dbReference>
<dbReference type="GO" id="GO:0004222">
    <property type="term" value="F:metalloendopeptidase activity"/>
    <property type="evidence" value="ECO:0007669"/>
    <property type="project" value="InterPro"/>
</dbReference>
<dbReference type="Pfam" id="PF03160">
    <property type="entry name" value="Calx-beta"/>
    <property type="match status" value="1"/>
</dbReference>
<evidence type="ECO:0000259" key="10">
    <source>
        <dbReference type="Pfam" id="PF01447"/>
    </source>
</evidence>
<dbReference type="InterPro" id="IPR001570">
    <property type="entry name" value="Peptidase_M4_C_domain"/>
</dbReference>
<dbReference type="SUPFAM" id="SSF55486">
    <property type="entry name" value="Metalloproteases ('zincins'), catalytic domain"/>
    <property type="match status" value="1"/>
</dbReference>
<dbReference type="SUPFAM" id="SSF141072">
    <property type="entry name" value="CalX-like"/>
    <property type="match status" value="1"/>
</dbReference>
<evidence type="ECO:0000256" key="1">
    <source>
        <dbReference type="ARBA" id="ARBA00022670"/>
    </source>
</evidence>
<dbReference type="InterPro" id="IPR038081">
    <property type="entry name" value="CalX-like_sf"/>
</dbReference>
<dbReference type="Gene3D" id="1.10.390.10">
    <property type="entry name" value="Neutral Protease Domain 2"/>
    <property type="match status" value="1"/>
</dbReference>
<evidence type="ECO:0000256" key="4">
    <source>
        <dbReference type="ARBA" id="ARBA00022737"/>
    </source>
</evidence>
<reference evidence="14 15" key="1">
    <citation type="submission" date="2018-12" db="EMBL/GenBank/DDBJ databases">
        <title>Flavobacterium sp. nov., isolated from glacier ice.</title>
        <authorList>
            <person name="Liu Q."/>
            <person name="Xin Y.-H."/>
        </authorList>
    </citation>
    <scope>NUCLEOTIDE SEQUENCE [LARGE SCALE GENOMIC DNA]</scope>
    <source>
        <strain evidence="14 15">RB1N8</strain>
    </source>
</reference>
<dbReference type="PANTHER" id="PTHR33794:SF1">
    <property type="entry name" value="BACILLOLYSIN"/>
    <property type="match status" value="1"/>
</dbReference>
<evidence type="ECO:0000256" key="8">
    <source>
        <dbReference type="ARBA" id="ARBA00023049"/>
    </source>
</evidence>
<name>A0A3S0PKJ9_9FLAO</name>
<keyword evidence="1" id="KW-0645">Protease</keyword>
<keyword evidence="7" id="KW-0106">Calcium</keyword>
<dbReference type="Gene3D" id="2.60.40.2030">
    <property type="match status" value="1"/>
</dbReference>
<feature type="domain" description="Secretion system C-terminal sorting" evidence="13">
    <location>
        <begin position="1160"/>
        <end position="1220"/>
    </location>
</feature>
<dbReference type="InterPro" id="IPR013856">
    <property type="entry name" value="Peptidase_M4_domain"/>
</dbReference>
<organism evidence="14 15">
    <name type="scientific">Flavobacterium bomense</name>
    <dbReference type="NCBI Taxonomy" id="2497483"/>
    <lineage>
        <taxon>Bacteria</taxon>
        <taxon>Pseudomonadati</taxon>
        <taxon>Bacteroidota</taxon>
        <taxon>Flavobacteriia</taxon>
        <taxon>Flavobacteriales</taxon>
        <taxon>Flavobacteriaceae</taxon>
        <taxon>Flavobacterium</taxon>
    </lineage>
</organism>
<keyword evidence="4" id="KW-0677">Repeat</keyword>
<sequence>MNKLLLTSSFLFFTFLIFAQKSKTQNNEKYLQSNTNIQEFKFNKSRQSPSLLKIKPDYNLNLAGVPAFLVEVLQLDKNSFEFKEIHTNTTKGNFNIVTFSAFYNGVKVEHARYNIVLKKDKVTAITLEHYVMGANVSKTKSLSQDQALEKAKQHVGAENYVWEDISKSLKVTVNQKEIQQLQKSYNEYLPKGELVYVDNYKTKEVDLTLAYKFNIYASKPLSRNNVFVDAANGQILLTDAIIKHADEINKNIEKNKINTTNSAAILASVEGNGATRYAGNRKFQTTLDAVNNRYSLFGTIPVLVNGLPVVIENETRSYNGVGGAPIGVPNIPSYSIYDGDAPSGQLKVEIGDNNWTADEHWRSRFTTLKYPVDNETKNDDIALDAHWGAEIVIKYWGAIHNRSSYDNRGTKVINYVHYGDAYDNAFWNGTAMTYGDGSYQGGTKPNGSFGPLTSMDVCGHEIGHGVCSNTSDLVYARESGAMNEGFSDIWAASVENYVLTTIDSSLPYDPWGIGEQIDERDGGLAPGAAGSTALRWMDDPKANTDPDSYGGKFWSDPQCVQPSLANDQCGVHSNSGVLNKWYYLLVEGSGKSFTRGKAKAAADDQINDALKVYSVKGLGFLIAEQITFKAEVLLTPNATFQEMRDASILVAGQEYGTFSNEVKQVTNAWYAVNVGNEFIAPDPNQLFFESANVSVVNEQTATQGCAVFNTIEVKVTGVNITSPQTINLDFSGSTATINKDFTTSATSLSFDKDGTKTILLNIFNDGIVEGVENIIIKFNVNTPVAQSRIQNITIVDNDYVPAIGIGTVEIFKETFTTSNIPSGWETKSVIGLDPNVWLFNGPNTLGKAYVSNRTASQGATYDSTQNGNLLLISKLIDTKGMSDVTVAFDWQAGGETDQVDNTALFDYGEFVYSLDGANYNSLAFFAGTASGAVMSSGKYNKATPALNNTQFHLAWRWYNDALLGTAFSFTLDNVVVSGTPASVESDLMQFDSETVKIGNQVYFLSDQDGDVIGLIENATKDLGCVTLTISESGSKSNFTNIAGSHSGKVIKVEADGLNAPTASYDLTLFFTDAETSEFSDPSGLRVIKVNSNSINDAKNYPKNFQINGGLGAAYSAEQYRTYKGNHTGSGTFALVTQATLSTQKINGEEFKIYPTVLSADKVITISSARTPIDRVDIYTLNGGLISALQLESSNEAKIPVSKLSSGMYFLVINGNKSDTFKFLMQ</sequence>
<dbReference type="Pfam" id="PF01447">
    <property type="entry name" value="Peptidase_M4"/>
    <property type="match status" value="1"/>
</dbReference>
<keyword evidence="15" id="KW-1185">Reference proteome</keyword>
<protein>
    <submittedName>
        <fullName evidence="14">T9SS type A sorting domain-containing protein</fullName>
    </submittedName>
</protein>
<dbReference type="Proteomes" id="UP000280825">
    <property type="component" value="Unassembled WGS sequence"/>
</dbReference>
<evidence type="ECO:0000256" key="3">
    <source>
        <dbReference type="ARBA" id="ARBA00022729"/>
    </source>
</evidence>
<evidence type="ECO:0000256" key="5">
    <source>
        <dbReference type="ARBA" id="ARBA00022801"/>
    </source>
</evidence>
<feature type="domain" description="Calx-beta" evidence="12">
    <location>
        <begin position="697"/>
        <end position="798"/>
    </location>
</feature>
<dbReference type="EMBL" id="RYDJ01000001">
    <property type="protein sequence ID" value="RTZ08230.1"/>
    <property type="molecule type" value="Genomic_DNA"/>
</dbReference>
<gene>
    <name evidence="14" type="ORF">EKL98_02625</name>
</gene>
<evidence type="ECO:0000256" key="2">
    <source>
        <dbReference type="ARBA" id="ARBA00022723"/>
    </source>
</evidence>
<dbReference type="Pfam" id="PF18962">
    <property type="entry name" value="Por_Secre_tail"/>
    <property type="match status" value="1"/>
</dbReference>
<dbReference type="GO" id="GO:0046872">
    <property type="term" value="F:metal ion binding"/>
    <property type="evidence" value="ECO:0007669"/>
    <property type="project" value="UniProtKB-KW"/>
</dbReference>
<keyword evidence="3 9" id="KW-0732">Signal</keyword>
<dbReference type="GO" id="GO:0006508">
    <property type="term" value="P:proteolysis"/>
    <property type="evidence" value="ECO:0007669"/>
    <property type="project" value="UniProtKB-KW"/>
</dbReference>
<evidence type="ECO:0000256" key="6">
    <source>
        <dbReference type="ARBA" id="ARBA00022833"/>
    </source>
</evidence>
<evidence type="ECO:0000256" key="9">
    <source>
        <dbReference type="SAM" id="SignalP"/>
    </source>
</evidence>
<proteinExistence type="predicted"/>
<dbReference type="PANTHER" id="PTHR33794">
    <property type="entry name" value="BACILLOLYSIN"/>
    <property type="match status" value="1"/>
</dbReference>
<evidence type="ECO:0000259" key="11">
    <source>
        <dbReference type="Pfam" id="PF02868"/>
    </source>
</evidence>
<evidence type="ECO:0000313" key="14">
    <source>
        <dbReference type="EMBL" id="RTZ08230.1"/>
    </source>
</evidence>
<feature type="signal peptide" evidence="9">
    <location>
        <begin position="1"/>
        <end position="19"/>
    </location>
</feature>
<accession>A0A3S0PKJ9</accession>
<dbReference type="AlphaFoldDB" id="A0A3S0PKJ9"/>
<keyword evidence="8" id="KW-0482">Metalloprotease</keyword>
<evidence type="ECO:0000256" key="7">
    <source>
        <dbReference type="ARBA" id="ARBA00022837"/>
    </source>
</evidence>
<feature type="domain" description="Peptidase M4 C-terminal" evidence="11">
    <location>
        <begin position="471"/>
        <end position="674"/>
    </location>
</feature>
<dbReference type="InterPro" id="IPR050728">
    <property type="entry name" value="Zinc_Metalloprotease_M4"/>
</dbReference>
<dbReference type="InterPro" id="IPR027268">
    <property type="entry name" value="Peptidase_M4/M1_CTD_sf"/>
</dbReference>
<dbReference type="NCBIfam" id="TIGR04183">
    <property type="entry name" value="Por_Secre_tail"/>
    <property type="match status" value="1"/>
</dbReference>
<dbReference type="GO" id="GO:0007154">
    <property type="term" value="P:cell communication"/>
    <property type="evidence" value="ECO:0007669"/>
    <property type="project" value="InterPro"/>
</dbReference>
<keyword evidence="6" id="KW-0862">Zinc</keyword>
<comment type="caution">
    <text evidence="14">The sequence shown here is derived from an EMBL/GenBank/DDBJ whole genome shotgun (WGS) entry which is preliminary data.</text>
</comment>
<evidence type="ECO:0000259" key="12">
    <source>
        <dbReference type="Pfam" id="PF03160"/>
    </source>
</evidence>
<evidence type="ECO:0000259" key="13">
    <source>
        <dbReference type="Pfam" id="PF18962"/>
    </source>
</evidence>
<dbReference type="InterPro" id="IPR026444">
    <property type="entry name" value="Secre_tail"/>
</dbReference>
<dbReference type="CDD" id="cd09597">
    <property type="entry name" value="M4_TLP"/>
    <property type="match status" value="1"/>
</dbReference>
<feature type="chain" id="PRO_5018710517" evidence="9">
    <location>
        <begin position="20"/>
        <end position="1225"/>
    </location>
</feature>
<dbReference type="GO" id="GO:0016020">
    <property type="term" value="C:membrane"/>
    <property type="evidence" value="ECO:0007669"/>
    <property type="project" value="InterPro"/>
</dbReference>
<dbReference type="InterPro" id="IPR003644">
    <property type="entry name" value="Calx_beta"/>
</dbReference>